<comment type="caution">
    <text evidence="1">The sequence shown here is derived from an EMBL/GenBank/DDBJ whole genome shotgun (WGS) entry which is preliminary data.</text>
</comment>
<dbReference type="Proteomes" id="UP000826195">
    <property type="component" value="Unassembled WGS sequence"/>
</dbReference>
<evidence type="ECO:0000313" key="2">
    <source>
        <dbReference type="Proteomes" id="UP000826195"/>
    </source>
</evidence>
<protein>
    <submittedName>
        <fullName evidence="1">Uncharacterized protein</fullName>
    </submittedName>
</protein>
<evidence type="ECO:0000313" key="1">
    <source>
        <dbReference type="EMBL" id="KAH0568244.1"/>
    </source>
</evidence>
<accession>A0AAV7J7I4</accession>
<reference evidence="1 2" key="1">
    <citation type="journal article" date="2021" name="J. Hered.">
        <title>A chromosome-level genome assembly of the parasitoid wasp, Cotesia glomerata (Hymenoptera: Braconidae).</title>
        <authorList>
            <person name="Pinto B.J."/>
            <person name="Weis J.J."/>
            <person name="Gamble T."/>
            <person name="Ode P.J."/>
            <person name="Paul R."/>
            <person name="Zaspel J.M."/>
        </authorList>
    </citation>
    <scope>NUCLEOTIDE SEQUENCE [LARGE SCALE GENOMIC DNA]</scope>
    <source>
        <strain evidence="1">CgM1</strain>
    </source>
</reference>
<proteinExistence type="predicted"/>
<dbReference type="EMBL" id="JAHXZJ010000001">
    <property type="protein sequence ID" value="KAH0568244.1"/>
    <property type="molecule type" value="Genomic_DNA"/>
</dbReference>
<organism evidence="1 2">
    <name type="scientific">Cotesia glomerata</name>
    <name type="common">Lepidopteran parasitic wasp</name>
    <name type="synonym">Apanteles glomeratus</name>
    <dbReference type="NCBI Taxonomy" id="32391"/>
    <lineage>
        <taxon>Eukaryota</taxon>
        <taxon>Metazoa</taxon>
        <taxon>Ecdysozoa</taxon>
        <taxon>Arthropoda</taxon>
        <taxon>Hexapoda</taxon>
        <taxon>Insecta</taxon>
        <taxon>Pterygota</taxon>
        <taxon>Neoptera</taxon>
        <taxon>Endopterygota</taxon>
        <taxon>Hymenoptera</taxon>
        <taxon>Apocrita</taxon>
        <taxon>Ichneumonoidea</taxon>
        <taxon>Braconidae</taxon>
        <taxon>Microgastrinae</taxon>
        <taxon>Cotesia</taxon>
    </lineage>
</organism>
<gene>
    <name evidence="1" type="ORF">KQX54_019828</name>
</gene>
<name>A0AAV7J7I4_COTGL</name>
<dbReference type="AlphaFoldDB" id="A0AAV7J7I4"/>
<keyword evidence="2" id="KW-1185">Reference proteome</keyword>
<sequence>MGFCLRVKEDRNKPQEALQSLNVGNPIKTLYSSGEGSRSPTTREKIPESDISIEKKWLLIKIKSVEKKNVRVSFRVLLSGRGTESIEDESKIDPEVRDCCLDPVTDF</sequence>